<feature type="binding site" evidence="2">
    <location>
        <position position="28"/>
    </location>
    <ligand>
        <name>Mg(2+)</name>
        <dbReference type="ChEBI" id="CHEBI:18420"/>
        <label>4</label>
    </ligand>
</feature>
<keyword evidence="2" id="KW-0547">Nucleotide-binding</keyword>
<dbReference type="UniPathway" id="UPA00060">
    <property type="reaction ID" value="UER00142"/>
</dbReference>
<proteinExistence type="inferred from homology"/>
<feature type="binding site" evidence="2">
    <location>
        <position position="207"/>
    </location>
    <ligand>
        <name>ATP</name>
        <dbReference type="ChEBI" id="CHEBI:30616"/>
    </ligand>
</feature>
<dbReference type="InterPro" id="IPR036921">
    <property type="entry name" value="PurM-like_N_sf"/>
</dbReference>
<dbReference type="Pfam" id="PF00586">
    <property type="entry name" value="AIRS"/>
    <property type="match status" value="1"/>
</dbReference>
<feature type="binding site" evidence="2">
    <location>
        <position position="73"/>
    </location>
    <ligand>
        <name>Mg(2+)</name>
        <dbReference type="ChEBI" id="CHEBI:18420"/>
        <label>4</label>
    </ligand>
</feature>
<accession>A0A5B2ZAJ6</accession>
<dbReference type="Proteomes" id="UP000322165">
    <property type="component" value="Unassembled WGS sequence"/>
</dbReference>
<dbReference type="CDD" id="cd02194">
    <property type="entry name" value="ThiL"/>
    <property type="match status" value="1"/>
</dbReference>
<comment type="caution">
    <text evidence="5">The sequence shown here is derived from an EMBL/GenBank/DDBJ whole genome shotgun (WGS) entry which is preliminary data.</text>
</comment>
<gene>
    <name evidence="2 5" type="primary">thiL</name>
    <name evidence="5" type="ORF">F0415_06870</name>
</gene>
<feature type="domain" description="PurM-like C-terminal" evidence="4">
    <location>
        <begin position="148"/>
        <end position="297"/>
    </location>
</feature>
<dbReference type="GO" id="GO:0009228">
    <property type="term" value="P:thiamine biosynthetic process"/>
    <property type="evidence" value="ECO:0007669"/>
    <property type="project" value="UniProtKB-KW"/>
</dbReference>
<keyword evidence="2" id="KW-0067">ATP-binding</keyword>
<dbReference type="GO" id="GO:0009030">
    <property type="term" value="F:thiamine-phosphate kinase activity"/>
    <property type="evidence" value="ECO:0007669"/>
    <property type="project" value="UniProtKB-UniRule"/>
</dbReference>
<feature type="binding site" evidence="2">
    <location>
        <position position="73"/>
    </location>
    <ligand>
        <name>Mg(2+)</name>
        <dbReference type="ChEBI" id="CHEBI:18420"/>
        <label>3</label>
    </ligand>
</feature>
<evidence type="ECO:0000313" key="5">
    <source>
        <dbReference type="EMBL" id="KAA2284965.1"/>
    </source>
</evidence>
<dbReference type="InterPro" id="IPR010918">
    <property type="entry name" value="PurM-like_C_dom"/>
</dbReference>
<dbReference type="HAMAP" id="MF_02128">
    <property type="entry name" value="TMP_kinase"/>
    <property type="match status" value="1"/>
</dbReference>
<feature type="binding site" evidence="2">
    <location>
        <position position="45"/>
    </location>
    <ligand>
        <name>Mg(2+)</name>
        <dbReference type="ChEBI" id="CHEBI:18420"/>
        <label>1</label>
    </ligand>
</feature>
<dbReference type="PANTHER" id="PTHR30270:SF0">
    <property type="entry name" value="THIAMINE-MONOPHOSPHATE KINASE"/>
    <property type="match status" value="1"/>
</dbReference>
<dbReference type="SUPFAM" id="SSF56042">
    <property type="entry name" value="PurM C-terminal domain-like"/>
    <property type="match status" value="1"/>
</dbReference>
<organism evidence="5 6">
    <name type="scientific">Arenimonas fontis</name>
    <dbReference type="NCBI Taxonomy" id="2608255"/>
    <lineage>
        <taxon>Bacteria</taxon>
        <taxon>Pseudomonadati</taxon>
        <taxon>Pseudomonadota</taxon>
        <taxon>Gammaproteobacteria</taxon>
        <taxon>Lysobacterales</taxon>
        <taxon>Lysobacteraceae</taxon>
        <taxon>Arenimonas</taxon>
    </lineage>
</organism>
<keyword evidence="1 2" id="KW-0784">Thiamine biosynthesis</keyword>
<comment type="similarity">
    <text evidence="2">Belongs to the thiamine-monophosphate kinase family.</text>
</comment>
<dbReference type="Gene3D" id="3.30.1330.10">
    <property type="entry name" value="PurM-like, N-terminal domain"/>
    <property type="match status" value="1"/>
</dbReference>
<keyword evidence="2 5" id="KW-0418">Kinase</keyword>
<feature type="binding site" evidence="2">
    <location>
        <position position="52"/>
    </location>
    <ligand>
        <name>substrate</name>
    </ligand>
</feature>
<dbReference type="Pfam" id="PF02769">
    <property type="entry name" value="AIRS_C"/>
    <property type="match status" value="1"/>
</dbReference>
<dbReference type="EMBL" id="VUOD01000004">
    <property type="protein sequence ID" value="KAA2284965.1"/>
    <property type="molecule type" value="Genomic_DNA"/>
</dbReference>
<keyword evidence="2" id="KW-0479">Metal-binding</keyword>
<dbReference type="EC" id="2.7.4.16" evidence="2"/>
<evidence type="ECO:0000256" key="2">
    <source>
        <dbReference type="HAMAP-Rule" id="MF_02128"/>
    </source>
</evidence>
<dbReference type="Gene3D" id="3.90.650.10">
    <property type="entry name" value="PurM-like C-terminal domain"/>
    <property type="match status" value="1"/>
</dbReference>
<feature type="binding site" evidence="2">
    <location>
        <position position="28"/>
    </location>
    <ligand>
        <name>Mg(2+)</name>
        <dbReference type="ChEBI" id="CHEBI:18420"/>
        <label>3</label>
    </ligand>
</feature>
<feature type="binding site" evidence="2">
    <location>
        <position position="45"/>
    </location>
    <ligand>
        <name>Mg(2+)</name>
        <dbReference type="ChEBI" id="CHEBI:18420"/>
        <label>2</label>
    </ligand>
</feature>
<feature type="binding site" evidence="2">
    <location>
        <position position="256"/>
    </location>
    <ligand>
        <name>substrate</name>
    </ligand>
</feature>
<reference evidence="5 6" key="2">
    <citation type="submission" date="2019-09" db="EMBL/GenBank/DDBJ databases">
        <authorList>
            <person name="Mazur A."/>
        </authorList>
    </citation>
    <scope>NUCLEOTIDE SEQUENCE [LARGE SCALE GENOMIC DNA]</scope>
    <source>
        <strain evidence="5 6">3729k</strain>
    </source>
</reference>
<feature type="binding site" evidence="2">
    <location>
        <position position="120"/>
    </location>
    <ligand>
        <name>Mg(2+)</name>
        <dbReference type="ChEBI" id="CHEBI:18420"/>
        <label>1</label>
    </ligand>
</feature>
<feature type="binding site" evidence="2">
    <location>
        <position position="73"/>
    </location>
    <ligand>
        <name>Mg(2+)</name>
        <dbReference type="ChEBI" id="CHEBI:18420"/>
        <label>2</label>
    </ligand>
</feature>
<feature type="domain" description="PurM-like N-terminal" evidence="3">
    <location>
        <begin position="26"/>
        <end position="136"/>
    </location>
</feature>
<comment type="function">
    <text evidence="2">Catalyzes the ATP-dependent phosphorylation of thiamine-monophosphate (TMP) to form thiamine-pyrophosphate (TPP), the active form of vitamin B1.</text>
</comment>
<dbReference type="InterPro" id="IPR016188">
    <property type="entry name" value="PurM-like_N"/>
</dbReference>
<dbReference type="AlphaFoldDB" id="A0A5B2ZAJ6"/>
<dbReference type="GO" id="GO:0000287">
    <property type="term" value="F:magnesium ion binding"/>
    <property type="evidence" value="ECO:0007669"/>
    <property type="project" value="UniProtKB-UniRule"/>
</dbReference>
<evidence type="ECO:0000256" key="1">
    <source>
        <dbReference type="ARBA" id="ARBA00022977"/>
    </source>
</evidence>
<comment type="pathway">
    <text evidence="2">Cofactor biosynthesis; thiamine diphosphate biosynthesis; thiamine diphosphate from thiamine phosphate: step 1/1.</text>
</comment>
<dbReference type="GO" id="GO:0009229">
    <property type="term" value="P:thiamine diphosphate biosynthetic process"/>
    <property type="evidence" value="ECO:0007669"/>
    <property type="project" value="UniProtKB-UniRule"/>
</dbReference>
<dbReference type="RefSeq" id="WP_149860464.1">
    <property type="nucleotide sequence ID" value="NZ_VUOD01000004.1"/>
</dbReference>
<dbReference type="GO" id="GO:0005524">
    <property type="term" value="F:ATP binding"/>
    <property type="evidence" value="ECO:0007669"/>
    <property type="project" value="UniProtKB-UniRule"/>
</dbReference>
<keyword evidence="6" id="KW-1185">Reference proteome</keyword>
<dbReference type="NCBIfam" id="TIGR01379">
    <property type="entry name" value="thiL"/>
    <property type="match status" value="1"/>
</dbReference>
<keyword evidence="2" id="KW-0460">Magnesium</keyword>
<feature type="binding site" evidence="2">
    <location>
        <position position="313"/>
    </location>
    <ligand>
        <name>substrate</name>
    </ligand>
</feature>
<feature type="binding site" evidence="2">
    <location>
        <position position="44"/>
    </location>
    <ligand>
        <name>Mg(2+)</name>
        <dbReference type="ChEBI" id="CHEBI:18420"/>
        <label>1</label>
    </ligand>
</feature>
<evidence type="ECO:0000259" key="3">
    <source>
        <dbReference type="Pfam" id="PF00586"/>
    </source>
</evidence>
<comment type="catalytic activity">
    <reaction evidence="2">
        <text>thiamine phosphate + ATP = thiamine diphosphate + ADP</text>
        <dbReference type="Rhea" id="RHEA:15913"/>
        <dbReference type="ChEBI" id="CHEBI:30616"/>
        <dbReference type="ChEBI" id="CHEBI:37575"/>
        <dbReference type="ChEBI" id="CHEBI:58937"/>
        <dbReference type="ChEBI" id="CHEBI:456216"/>
        <dbReference type="EC" id="2.7.4.16"/>
    </reaction>
</comment>
<feature type="binding site" evidence="2">
    <location>
        <begin position="119"/>
        <end position="120"/>
    </location>
    <ligand>
        <name>ATP</name>
        <dbReference type="ChEBI" id="CHEBI:30616"/>
    </ligand>
</feature>
<feature type="binding site" evidence="2">
    <location>
        <position position="205"/>
    </location>
    <ligand>
        <name>Mg(2+)</name>
        <dbReference type="ChEBI" id="CHEBI:18420"/>
        <label>3</label>
    </ligand>
</feature>
<sequence length="320" mass="33120">MPGEFDLIDILRARARGRPDVLLGIGDDAALLQVPPGHELALCTDTLVAGVHFPEDTAAADIGWKALAVNLSDLAAMAAEPAWLTLALSLPQADAAWLEGFADGLFELAAQAGIALVGGDTTRGPLTVTVTAAGLVPAGQALRRAGARPGDEVWVTGTLGDAAGALAQWRARGPASAKLRYRLDRPQPRLAAGRALRGLASACIDISDGLLADLGHVLAAAGCGARLDLGRLPTSQPLAQHFHERRRWELQLAGGDDYELCFTAPPGRALAIEQALAAAGAGATVIGQLHAGEGIELRTPEGEAWQPPARAGWRHFEGGA</sequence>
<evidence type="ECO:0000259" key="4">
    <source>
        <dbReference type="Pfam" id="PF02769"/>
    </source>
</evidence>
<dbReference type="PIRSF" id="PIRSF005303">
    <property type="entry name" value="Thiam_monoph_kin"/>
    <property type="match status" value="1"/>
</dbReference>
<feature type="binding site" evidence="2">
    <location>
        <position position="208"/>
    </location>
    <ligand>
        <name>Mg(2+)</name>
        <dbReference type="ChEBI" id="CHEBI:18420"/>
        <label>5</label>
    </ligand>
</feature>
<dbReference type="SUPFAM" id="SSF55326">
    <property type="entry name" value="PurM N-terminal domain-like"/>
    <property type="match status" value="1"/>
</dbReference>
<reference evidence="5 6" key="1">
    <citation type="submission" date="2019-09" db="EMBL/GenBank/DDBJ databases">
        <title>Arenimonas chukotkensis sp. nov., a bacterium isolated from Chukotka hot spring, Arctic region, Russia.</title>
        <authorList>
            <person name="Zayulina K.S."/>
            <person name="Prokofeva M.I."/>
            <person name="Elcheninov A.G."/>
            <person name="Novikov A."/>
            <person name="Kochetkova T.V."/>
            <person name="Kublanov I.V."/>
        </authorList>
    </citation>
    <scope>NUCLEOTIDE SEQUENCE [LARGE SCALE GENOMIC DNA]</scope>
    <source>
        <strain evidence="5 6">3729k</strain>
    </source>
</reference>
<protein>
    <recommendedName>
        <fullName evidence="2">Thiamine-monophosphate kinase</fullName>
        <shortName evidence="2">TMP kinase</shortName>
        <shortName evidence="2">Thiamine-phosphate kinase</shortName>
        <ecNumber evidence="2">2.7.4.16</ecNumber>
    </recommendedName>
</protein>
<dbReference type="InterPro" id="IPR036676">
    <property type="entry name" value="PurM-like_C_sf"/>
</dbReference>
<comment type="caution">
    <text evidence="2">Lacks conserved residue(s) required for the propagation of feature annotation.</text>
</comment>
<comment type="miscellaneous">
    <text evidence="2">Reaction mechanism of ThiL seems to utilize a direct, inline transfer of the gamma-phosphate of ATP to TMP rather than a phosphorylated enzyme intermediate.</text>
</comment>
<keyword evidence="2 5" id="KW-0808">Transferase</keyword>
<dbReference type="InterPro" id="IPR006283">
    <property type="entry name" value="ThiL-like"/>
</dbReference>
<dbReference type="PANTHER" id="PTHR30270">
    <property type="entry name" value="THIAMINE-MONOPHOSPHATE KINASE"/>
    <property type="match status" value="1"/>
</dbReference>
<name>A0A5B2ZAJ6_9GAMM</name>
<feature type="binding site" evidence="2">
    <location>
        <position position="144"/>
    </location>
    <ligand>
        <name>ATP</name>
        <dbReference type="ChEBI" id="CHEBI:30616"/>
    </ligand>
</feature>
<evidence type="ECO:0000313" key="6">
    <source>
        <dbReference type="Proteomes" id="UP000322165"/>
    </source>
</evidence>